<organism evidence="3 4">
    <name type="scientific">Psychrosphaera saromensis</name>
    <dbReference type="NCBI Taxonomy" id="716813"/>
    <lineage>
        <taxon>Bacteria</taxon>
        <taxon>Pseudomonadati</taxon>
        <taxon>Pseudomonadota</taxon>
        <taxon>Gammaproteobacteria</taxon>
        <taxon>Alteromonadales</taxon>
        <taxon>Pseudoalteromonadaceae</taxon>
        <taxon>Psychrosphaera</taxon>
    </lineage>
</organism>
<dbReference type="GO" id="GO:0016779">
    <property type="term" value="F:nucleotidyltransferase activity"/>
    <property type="evidence" value="ECO:0007669"/>
    <property type="project" value="UniProtKB-ARBA"/>
</dbReference>
<dbReference type="InterPro" id="IPR025877">
    <property type="entry name" value="MobA-like_NTP_Trfase"/>
</dbReference>
<accession>A0A2S7UXG9</accession>
<comment type="caution">
    <text evidence="3">The sequence shown here is derived from an EMBL/GenBank/DDBJ whole genome shotgun (WGS) entry which is preliminary data.</text>
</comment>
<keyword evidence="1" id="KW-0460">Magnesium</keyword>
<dbReference type="PANTHER" id="PTHR43777:SF1">
    <property type="entry name" value="MOLYBDENUM COFACTOR CYTIDYLYLTRANSFERASE"/>
    <property type="match status" value="1"/>
</dbReference>
<name>A0A2S7UXG9_9GAMM</name>
<dbReference type="Pfam" id="PF12804">
    <property type="entry name" value="NTP_transf_3"/>
    <property type="match status" value="1"/>
</dbReference>
<dbReference type="CDD" id="cd04182">
    <property type="entry name" value="GT_2_like_f"/>
    <property type="match status" value="1"/>
</dbReference>
<dbReference type="Gene3D" id="3.90.550.10">
    <property type="entry name" value="Spore Coat Polysaccharide Biosynthesis Protein SpsA, Chain A"/>
    <property type="match status" value="1"/>
</dbReference>
<evidence type="ECO:0000259" key="2">
    <source>
        <dbReference type="Pfam" id="PF12804"/>
    </source>
</evidence>
<evidence type="ECO:0000313" key="3">
    <source>
        <dbReference type="EMBL" id="PQJ54469.1"/>
    </source>
</evidence>
<evidence type="ECO:0000256" key="1">
    <source>
        <dbReference type="ARBA" id="ARBA00022842"/>
    </source>
</evidence>
<protein>
    <recommendedName>
        <fullName evidence="2">MobA-like NTP transferase domain-containing protein</fullName>
    </recommendedName>
</protein>
<dbReference type="AlphaFoldDB" id="A0A2S7UXG9"/>
<dbReference type="EMBL" id="MSCH01000003">
    <property type="protein sequence ID" value="PQJ54469.1"/>
    <property type="molecule type" value="Genomic_DNA"/>
</dbReference>
<gene>
    <name evidence="3" type="ORF">BTO11_12950</name>
</gene>
<evidence type="ECO:0000313" key="4">
    <source>
        <dbReference type="Proteomes" id="UP000239007"/>
    </source>
</evidence>
<keyword evidence="4" id="KW-1185">Reference proteome</keyword>
<dbReference type="SUPFAM" id="SSF53448">
    <property type="entry name" value="Nucleotide-diphospho-sugar transferases"/>
    <property type="match status" value="1"/>
</dbReference>
<proteinExistence type="predicted"/>
<dbReference type="InterPro" id="IPR029044">
    <property type="entry name" value="Nucleotide-diphossugar_trans"/>
</dbReference>
<sequence>MDKTQPKLAIALLAAGQASRFGSPKQLAHYQGQTLIERSITLLEKINCEVLVITGAHHPVIHQHLKEISKDGYVFFNQDWQQGMSSSIKAAVSQCPEDCAGIMFVTVDQIQLTQADIQSLINLWQQDISSIVCAEYAGHRGVPAIFPRPYFSQLLDLDDDKGARNLIKSSPNVSAVLLPNAELDIDTVDQLNELNDL</sequence>
<dbReference type="Proteomes" id="UP000239007">
    <property type="component" value="Unassembled WGS sequence"/>
</dbReference>
<dbReference type="RefSeq" id="WP_181135904.1">
    <property type="nucleotide sequence ID" value="NZ_BMYG01000001.1"/>
</dbReference>
<reference evidence="3 4" key="1">
    <citation type="submission" date="2016-12" db="EMBL/GenBank/DDBJ databases">
        <title>Diversity of luminous bacteria.</title>
        <authorList>
            <person name="Yoshizawa S."/>
            <person name="Kogure K."/>
        </authorList>
    </citation>
    <scope>NUCLEOTIDE SEQUENCE [LARGE SCALE GENOMIC DNA]</scope>
    <source>
        <strain evidence="3 4">SA4-48</strain>
    </source>
</reference>
<dbReference type="PANTHER" id="PTHR43777">
    <property type="entry name" value="MOLYBDENUM COFACTOR CYTIDYLYLTRANSFERASE"/>
    <property type="match status" value="1"/>
</dbReference>
<feature type="domain" description="MobA-like NTP transferase" evidence="2">
    <location>
        <begin position="11"/>
        <end position="170"/>
    </location>
</feature>